<evidence type="ECO:0000313" key="2">
    <source>
        <dbReference type="Proteomes" id="UP000001345"/>
    </source>
</evidence>
<gene>
    <name evidence="1" type="ORF">HMPREF1391_00484</name>
</gene>
<protein>
    <submittedName>
        <fullName evidence="1">Uncharacterized protein</fullName>
    </submittedName>
</protein>
<dbReference type="EMBL" id="ANFP01000019">
    <property type="protein sequence ID" value="EKQ72535.1"/>
    <property type="molecule type" value="Genomic_DNA"/>
</dbReference>
<dbReference type="Proteomes" id="UP000001345">
    <property type="component" value="Unassembled WGS sequence"/>
</dbReference>
<dbReference type="AlphaFoldDB" id="A0AB72ZVL2"/>
<name>A0AB72ZVL2_HELPX</name>
<comment type="caution">
    <text evidence="1">The sequence shown here is derived from an EMBL/GenBank/DDBJ whole genome shotgun (WGS) entry which is preliminary data.</text>
</comment>
<proteinExistence type="predicted"/>
<sequence>MILNSVLYGNNSLGLMRLWSGKICFNQPLIYKRLKFLSYTLGFQIE</sequence>
<accession>A0AB72ZVL2</accession>
<evidence type="ECO:0000313" key="1">
    <source>
        <dbReference type="EMBL" id="EKQ72535.1"/>
    </source>
</evidence>
<organism evidence="1 2">
    <name type="scientific">Helicobacter pylori GAM100Ai</name>
    <dbReference type="NCBI Taxonomy" id="1159019"/>
    <lineage>
        <taxon>Bacteria</taxon>
        <taxon>Pseudomonadati</taxon>
        <taxon>Campylobacterota</taxon>
        <taxon>Epsilonproteobacteria</taxon>
        <taxon>Campylobacterales</taxon>
        <taxon>Helicobacteraceae</taxon>
        <taxon>Helicobacter</taxon>
    </lineage>
</organism>
<reference evidence="2" key="1">
    <citation type="submission" date="2023-07" db="EMBL/GenBank/DDBJ databases">
        <authorList>
            <person name="Weinstock G."/>
            <person name="Sodergren E."/>
            <person name="Lobos E.A."/>
            <person name="Fulton L."/>
            <person name="Fulton R."/>
            <person name="Courtney L."/>
            <person name="Fronick C."/>
            <person name="O'Laughlin M."/>
            <person name="Godfrey J."/>
            <person name="Wilson R.M."/>
            <person name="Miner T."/>
            <person name="Farmer C."/>
            <person name="Delehaunty K."/>
            <person name="Cordes M."/>
            <person name="Minx P."/>
            <person name="Tomlinson C."/>
            <person name="Chen J."/>
            <person name="Wollam A."/>
            <person name="Pepin K.H."/>
            <person name="Bhonagiri V."/>
            <person name="Zhang X."/>
            <person name="Suruliraj S."/>
            <person name="Antonio M."/>
            <person name="Secka O."/>
            <person name="Thomas J."/>
            <person name="Warren W."/>
            <person name="Mitreva M."/>
            <person name="Mardis E.R."/>
            <person name="Wilson R.K."/>
        </authorList>
    </citation>
    <scope>NUCLEOTIDE SEQUENCE [LARGE SCALE GENOMIC DNA]</scope>
    <source>
        <strain evidence="2">GAM100Ai</strain>
    </source>
</reference>